<dbReference type="EMBL" id="FQZU01000001">
    <property type="protein sequence ID" value="SHI54580.1"/>
    <property type="molecule type" value="Genomic_DNA"/>
</dbReference>
<dbReference type="STRING" id="1121393.SAMN02745216_00119"/>
<dbReference type="Proteomes" id="UP000183994">
    <property type="component" value="Unassembled WGS sequence"/>
</dbReference>
<dbReference type="GO" id="GO:0016829">
    <property type="term" value="F:lyase activity"/>
    <property type="evidence" value="ECO:0007669"/>
    <property type="project" value="InterPro"/>
</dbReference>
<dbReference type="InterPro" id="IPR010451">
    <property type="entry name" value="Acetoacetate_decarboxylase"/>
</dbReference>
<dbReference type="Gene3D" id="2.40.400.10">
    <property type="entry name" value="Acetoacetate decarboxylase-like"/>
    <property type="match status" value="1"/>
</dbReference>
<evidence type="ECO:0000313" key="1">
    <source>
        <dbReference type="EMBL" id="SHI54580.1"/>
    </source>
</evidence>
<accession>A0A1M6C0S4</accession>
<proteinExistence type="predicted"/>
<sequence length="253" mass="28250">MRKLHDDRHYLTRLREMIVKMQKSGNMWDGARFITADVPLDPKNVREILPLGMKPADPESGMLFIVDYPRTSFDVAYKEAALLVNVKTPLGKGVHCCWMVVDDETALIYGRESLGYPKKMADFEFQEDGDSVFGSITRRGVTALTLEGVKGEAQENPAPLFAKKTFNAGGPGQMMGFNPVWLFKPQEVIHESYGLDVTVTIEWSEYDPLAALISGPATSGRFVVMDIPGSDYMFPVGMAGLKFFINTHALRFK</sequence>
<name>A0A1M6C0S4_9BACT</name>
<dbReference type="InterPro" id="IPR023375">
    <property type="entry name" value="ADC_dom_sf"/>
</dbReference>
<gene>
    <name evidence="1" type="ORF">SAMN02745216_00119</name>
</gene>
<dbReference type="AlphaFoldDB" id="A0A1M6C0S4"/>
<dbReference type="RefSeq" id="WP_073471867.1">
    <property type="nucleotide sequence ID" value="NZ_FQZU01000001.1"/>
</dbReference>
<reference evidence="2" key="1">
    <citation type="submission" date="2016-11" db="EMBL/GenBank/DDBJ databases">
        <authorList>
            <person name="Varghese N."/>
            <person name="Submissions S."/>
        </authorList>
    </citation>
    <scope>NUCLEOTIDE SEQUENCE [LARGE SCALE GENOMIC DNA]</scope>
    <source>
        <strain evidence="2">DSM 16219</strain>
    </source>
</reference>
<organism evidence="1 2">
    <name type="scientific">Desulfatibacillum alkenivorans DSM 16219</name>
    <dbReference type="NCBI Taxonomy" id="1121393"/>
    <lineage>
        <taxon>Bacteria</taxon>
        <taxon>Pseudomonadati</taxon>
        <taxon>Thermodesulfobacteriota</taxon>
        <taxon>Desulfobacteria</taxon>
        <taxon>Desulfobacterales</taxon>
        <taxon>Desulfatibacillaceae</taxon>
        <taxon>Desulfatibacillum</taxon>
    </lineage>
</organism>
<dbReference type="Pfam" id="PF06314">
    <property type="entry name" value="ADC"/>
    <property type="match status" value="1"/>
</dbReference>
<keyword evidence="2" id="KW-1185">Reference proteome</keyword>
<protein>
    <submittedName>
        <fullName evidence="1">Acetoacetate decarboxylase</fullName>
    </submittedName>
</protein>
<evidence type="ECO:0000313" key="2">
    <source>
        <dbReference type="Proteomes" id="UP000183994"/>
    </source>
</evidence>
<dbReference type="SUPFAM" id="SSF160104">
    <property type="entry name" value="Acetoacetate decarboxylase-like"/>
    <property type="match status" value="1"/>
</dbReference>